<reference evidence="2 3" key="1">
    <citation type="submission" date="2011-09" db="EMBL/GenBank/DDBJ databases">
        <authorList>
            <consortium name="US DOE Joint Genome Institute (JGI-PGF)"/>
            <person name="Lucas S."/>
            <person name="Han J."/>
            <person name="Lapidus A."/>
            <person name="Cheng J.-F."/>
            <person name="Goodwin L."/>
            <person name="Pitluck S."/>
            <person name="Peters L."/>
            <person name="Land M.L."/>
            <person name="Hauser L."/>
            <person name="Brambilla E."/>
            <person name="Klenk H.-P."/>
            <person name="Woyke T.J."/>
        </authorList>
    </citation>
    <scope>NUCLEOTIDE SEQUENCE [LARGE SCALE GENOMIC DNA]</scope>
    <source>
        <strain evidence="2 3">K62</strain>
    </source>
</reference>
<dbReference type="STRING" id="928724.SacglDRAFT_03499"/>
<reference evidence="3" key="2">
    <citation type="submission" date="2012-01" db="EMBL/GenBank/DDBJ databases">
        <title>Noncontiguous Finished sequence of chromosome of Saccharomonospora glauca K62.</title>
        <authorList>
            <consortium name="US DOE Joint Genome Institute"/>
            <person name="Lucas S."/>
            <person name="Han J."/>
            <person name="Lapidus A."/>
            <person name="Cheng J.-F."/>
            <person name="Goodwin L."/>
            <person name="Pitluck S."/>
            <person name="Peters L."/>
            <person name="Mikhailova N."/>
            <person name="Held B."/>
            <person name="Detter J.C."/>
            <person name="Han C."/>
            <person name="Tapia R."/>
            <person name="Land M."/>
            <person name="Hauser L."/>
            <person name="Kyrpides N."/>
            <person name="Ivanova N."/>
            <person name="Pagani I."/>
            <person name="Brambilla E.-M."/>
            <person name="Klenk H.-P."/>
            <person name="Woyke T."/>
        </authorList>
    </citation>
    <scope>NUCLEOTIDE SEQUENCE [LARGE SCALE GENOMIC DNA]</scope>
    <source>
        <strain evidence="3">K62</strain>
    </source>
</reference>
<name>I1D5Y5_9PSEU</name>
<keyword evidence="3" id="KW-1185">Reference proteome</keyword>
<organism evidence="2 3">
    <name type="scientific">Saccharomonospora glauca K62</name>
    <dbReference type="NCBI Taxonomy" id="928724"/>
    <lineage>
        <taxon>Bacteria</taxon>
        <taxon>Bacillati</taxon>
        <taxon>Actinomycetota</taxon>
        <taxon>Actinomycetes</taxon>
        <taxon>Pseudonocardiales</taxon>
        <taxon>Pseudonocardiaceae</taxon>
        <taxon>Saccharomonospora</taxon>
    </lineage>
</organism>
<evidence type="ECO:0000256" key="1">
    <source>
        <dbReference type="SAM" id="Phobius"/>
    </source>
</evidence>
<protein>
    <submittedName>
        <fullName evidence="2">Uncharacterized protein</fullName>
    </submittedName>
</protein>
<accession>I1D5Y5</accession>
<gene>
    <name evidence="2" type="ORF">SacglDRAFT_03499</name>
</gene>
<dbReference type="AlphaFoldDB" id="I1D5Y5"/>
<feature type="transmembrane region" description="Helical" evidence="1">
    <location>
        <begin position="30"/>
        <end position="50"/>
    </location>
</feature>
<dbReference type="Proteomes" id="UP000005087">
    <property type="component" value="Chromosome"/>
</dbReference>
<keyword evidence="1" id="KW-0472">Membrane</keyword>
<dbReference type="HOGENOM" id="CLU_214974_0_0_11"/>
<keyword evidence="1" id="KW-1133">Transmembrane helix</keyword>
<sequence length="51" mass="5349">MINAVSGVPWYSEGTAMHRNAPALTPNQRAWVSVLATALTLMLVVVLGALG</sequence>
<evidence type="ECO:0000313" key="2">
    <source>
        <dbReference type="EMBL" id="EIF00360.1"/>
    </source>
</evidence>
<dbReference type="RefSeq" id="WP_005466121.1">
    <property type="nucleotide sequence ID" value="NZ_CM001484.1"/>
</dbReference>
<proteinExistence type="predicted"/>
<keyword evidence="1" id="KW-0812">Transmembrane</keyword>
<dbReference type="EMBL" id="CM001484">
    <property type="protein sequence ID" value="EIF00360.1"/>
    <property type="molecule type" value="Genomic_DNA"/>
</dbReference>
<evidence type="ECO:0000313" key="3">
    <source>
        <dbReference type="Proteomes" id="UP000005087"/>
    </source>
</evidence>